<dbReference type="Proteomes" id="UP000631791">
    <property type="component" value="Unassembled WGS sequence"/>
</dbReference>
<comment type="caution">
    <text evidence="3">The sequence shown here is derived from an EMBL/GenBank/DDBJ whole genome shotgun (WGS) entry which is preliminary data.</text>
</comment>
<evidence type="ECO:0008006" key="5">
    <source>
        <dbReference type="Google" id="ProtNLM"/>
    </source>
</evidence>
<evidence type="ECO:0000256" key="1">
    <source>
        <dbReference type="SAM" id="MobiDB-lite"/>
    </source>
</evidence>
<organism evidence="3 4">
    <name type="scientific">Micromonospora vinacea</name>
    <dbReference type="NCBI Taxonomy" id="709878"/>
    <lineage>
        <taxon>Bacteria</taxon>
        <taxon>Bacillati</taxon>
        <taxon>Actinomycetota</taxon>
        <taxon>Actinomycetes</taxon>
        <taxon>Micromonosporales</taxon>
        <taxon>Micromonosporaceae</taxon>
        <taxon>Micromonospora</taxon>
    </lineage>
</organism>
<accession>A0ABS0JWT0</accession>
<feature type="transmembrane region" description="Helical" evidence="2">
    <location>
        <begin position="142"/>
        <end position="162"/>
    </location>
</feature>
<protein>
    <recommendedName>
        <fullName evidence="5">DUF3592 domain-containing protein</fullName>
    </recommendedName>
</protein>
<feature type="compositionally biased region" description="Basic residues" evidence="1">
    <location>
        <begin position="192"/>
        <end position="201"/>
    </location>
</feature>
<feature type="region of interest" description="Disordered" evidence="1">
    <location>
        <begin position="181"/>
        <end position="201"/>
    </location>
</feature>
<evidence type="ECO:0000256" key="2">
    <source>
        <dbReference type="SAM" id="Phobius"/>
    </source>
</evidence>
<reference evidence="3 4" key="1">
    <citation type="submission" date="2020-11" db="EMBL/GenBank/DDBJ databases">
        <title>Sequencing the genomes of 1000 actinobacteria strains.</title>
        <authorList>
            <person name="Klenk H.-P."/>
        </authorList>
    </citation>
    <scope>NUCLEOTIDE SEQUENCE [LARGE SCALE GENOMIC DNA]</scope>
    <source>
        <strain evidence="3 4">DSM 101695</strain>
    </source>
</reference>
<keyword evidence="4" id="KW-1185">Reference proteome</keyword>
<dbReference type="RefSeq" id="WP_196919388.1">
    <property type="nucleotide sequence ID" value="NZ_JADOTY010000001.1"/>
</dbReference>
<gene>
    <name evidence="3" type="ORF">IW249_000593</name>
</gene>
<evidence type="ECO:0000313" key="3">
    <source>
        <dbReference type="EMBL" id="MBG6100179.1"/>
    </source>
</evidence>
<evidence type="ECO:0000313" key="4">
    <source>
        <dbReference type="Proteomes" id="UP000631791"/>
    </source>
</evidence>
<keyword evidence="2" id="KW-1133">Transmembrane helix</keyword>
<feature type="compositionally biased region" description="Basic residues" evidence="1">
    <location>
        <begin position="1"/>
        <end position="10"/>
    </location>
</feature>
<sequence length="201" mass="22928">MVKRYRRRSRATGPRITGQSTELVDPKPRSRWRPGYWLRHPALGVAVGALLVFVLVTCGLGNLRHRNDLVERGERAVGTVREVHGRQWWVSVSFTTRSGEEVIAWISHSPWDEPSVGEEVDVIYDRVDPVGSAYLSDDEPGMLYPTLLLAGSTVLALAYAWWLRRNWNRLRGDAESWRSRQPVPRLGERRQPARTHGRSAP</sequence>
<keyword evidence="2" id="KW-0472">Membrane</keyword>
<feature type="transmembrane region" description="Helical" evidence="2">
    <location>
        <begin position="41"/>
        <end position="63"/>
    </location>
</feature>
<keyword evidence="2" id="KW-0812">Transmembrane</keyword>
<name>A0ABS0JWT0_9ACTN</name>
<feature type="region of interest" description="Disordered" evidence="1">
    <location>
        <begin position="1"/>
        <end position="26"/>
    </location>
</feature>
<dbReference type="EMBL" id="JADOTY010000001">
    <property type="protein sequence ID" value="MBG6100179.1"/>
    <property type="molecule type" value="Genomic_DNA"/>
</dbReference>
<proteinExistence type="predicted"/>